<evidence type="ECO:0000256" key="3">
    <source>
        <dbReference type="ARBA" id="ARBA00022989"/>
    </source>
</evidence>
<feature type="transmembrane region" description="Helical" evidence="5">
    <location>
        <begin position="49"/>
        <end position="68"/>
    </location>
</feature>
<dbReference type="EMBL" id="QZEY01000015">
    <property type="protein sequence ID" value="RJL24583.1"/>
    <property type="molecule type" value="Genomic_DNA"/>
</dbReference>
<accession>A0A3A4AG02</accession>
<organism evidence="7 8">
    <name type="scientific">Bailinhaonella thermotolerans</name>
    <dbReference type="NCBI Taxonomy" id="1070861"/>
    <lineage>
        <taxon>Bacteria</taxon>
        <taxon>Bacillati</taxon>
        <taxon>Actinomycetota</taxon>
        <taxon>Actinomycetes</taxon>
        <taxon>Streptosporangiales</taxon>
        <taxon>Streptosporangiaceae</taxon>
        <taxon>Bailinhaonella</taxon>
    </lineage>
</organism>
<evidence type="ECO:0000256" key="4">
    <source>
        <dbReference type="ARBA" id="ARBA00023136"/>
    </source>
</evidence>
<feature type="transmembrane region" description="Helical" evidence="5">
    <location>
        <begin position="328"/>
        <end position="349"/>
    </location>
</feature>
<feature type="domain" description="Major facilitator superfamily (MFS) profile" evidence="6">
    <location>
        <begin position="1"/>
        <end position="420"/>
    </location>
</feature>
<feature type="transmembrane region" description="Helical" evidence="5">
    <location>
        <begin position="239"/>
        <end position="260"/>
    </location>
</feature>
<dbReference type="Proteomes" id="UP000265768">
    <property type="component" value="Unassembled WGS sequence"/>
</dbReference>
<evidence type="ECO:0000256" key="1">
    <source>
        <dbReference type="ARBA" id="ARBA00004651"/>
    </source>
</evidence>
<proteinExistence type="predicted"/>
<dbReference type="Pfam" id="PF07690">
    <property type="entry name" value="MFS_1"/>
    <property type="match status" value="1"/>
</dbReference>
<feature type="transmembrane region" description="Helical" evidence="5">
    <location>
        <begin position="394"/>
        <end position="415"/>
    </location>
</feature>
<feature type="transmembrane region" description="Helical" evidence="5">
    <location>
        <begin position="370"/>
        <end position="388"/>
    </location>
</feature>
<dbReference type="OrthoDB" id="9778875at2"/>
<evidence type="ECO:0000256" key="2">
    <source>
        <dbReference type="ARBA" id="ARBA00022692"/>
    </source>
</evidence>
<evidence type="ECO:0000313" key="7">
    <source>
        <dbReference type="EMBL" id="RJL24583.1"/>
    </source>
</evidence>
<keyword evidence="2 5" id="KW-0812">Transmembrane</keyword>
<feature type="transmembrane region" description="Helical" evidence="5">
    <location>
        <begin position="136"/>
        <end position="158"/>
    </location>
</feature>
<feature type="transmembrane region" description="Helical" evidence="5">
    <location>
        <begin position="108"/>
        <end position="130"/>
    </location>
</feature>
<dbReference type="InterPro" id="IPR036259">
    <property type="entry name" value="MFS_trans_sf"/>
</dbReference>
<comment type="caution">
    <text evidence="7">The sequence shown here is derived from an EMBL/GenBank/DDBJ whole genome shotgun (WGS) entry which is preliminary data.</text>
</comment>
<comment type="subcellular location">
    <subcellularLocation>
        <location evidence="1">Cell membrane</location>
        <topology evidence="1">Multi-pass membrane protein</topology>
    </subcellularLocation>
</comment>
<gene>
    <name evidence="7" type="ORF">D5H75_29965</name>
</gene>
<feature type="transmembrane region" description="Helical" evidence="5">
    <location>
        <begin position="178"/>
        <end position="195"/>
    </location>
</feature>
<dbReference type="GO" id="GO:0005886">
    <property type="term" value="C:plasma membrane"/>
    <property type="evidence" value="ECO:0007669"/>
    <property type="project" value="UniProtKB-SubCell"/>
</dbReference>
<dbReference type="AlphaFoldDB" id="A0A3A4AG02"/>
<dbReference type="PANTHER" id="PTHR23501:SF154">
    <property type="entry name" value="MULTIDRUG-EFFLUX TRANSPORTER RV1634-RELATED"/>
    <property type="match status" value="1"/>
</dbReference>
<dbReference type="PANTHER" id="PTHR23501">
    <property type="entry name" value="MAJOR FACILITATOR SUPERFAMILY"/>
    <property type="match status" value="1"/>
</dbReference>
<reference evidence="7 8" key="1">
    <citation type="submission" date="2018-09" db="EMBL/GenBank/DDBJ databases">
        <title>YIM 75507 draft genome.</title>
        <authorList>
            <person name="Tang S."/>
            <person name="Feng Y."/>
        </authorList>
    </citation>
    <scope>NUCLEOTIDE SEQUENCE [LARGE SCALE GENOMIC DNA]</scope>
    <source>
        <strain evidence="7 8">YIM 75507</strain>
    </source>
</reference>
<dbReference type="Gene3D" id="1.20.1720.10">
    <property type="entry name" value="Multidrug resistance protein D"/>
    <property type="match status" value="1"/>
</dbReference>
<dbReference type="InterPro" id="IPR011701">
    <property type="entry name" value="MFS"/>
</dbReference>
<name>A0A3A4AG02_9ACTN</name>
<keyword evidence="8" id="KW-1185">Reference proteome</keyword>
<evidence type="ECO:0000259" key="6">
    <source>
        <dbReference type="PROSITE" id="PS50850"/>
    </source>
</evidence>
<evidence type="ECO:0000256" key="5">
    <source>
        <dbReference type="SAM" id="Phobius"/>
    </source>
</evidence>
<feature type="transmembrane region" description="Helical" evidence="5">
    <location>
        <begin position="74"/>
        <end position="96"/>
    </location>
</feature>
<keyword evidence="3 5" id="KW-1133">Transmembrane helix</keyword>
<feature type="transmembrane region" description="Helical" evidence="5">
    <location>
        <begin position="201"/>
        <end position="218"/>
    </location>
</feature>
<dbReference type="GO" id="GO:0022857">
    <property type="term" value="F:transmembrane transporter activity"/>
    <property type="evidence" value="ECO:0007669"/>
    <property type="project" value="InterPro"/>
</dbReference>
<keyword evidence="4 5" id="KW-0472">Membrane</keyword>
<sequence length="420" mass="42997">MAVGTVMPEVSVDLKALDLYAWSFSTFLMAGLFMNVVAGQWSDRHGPRVPFLLGVIVFGAGMVLGGLAPGKELFIAARAIQGFGGGAVIVTIYVMIARAYPDALRPRVFAALSAAWVLPSIIGPTIAGVVADLASWRAVFLAIVPLVVPGVIMLIPVLRSAGAEDRTAPAGRWAWGRTFAATAVMVGAGLLLFGVERLHTGPALAVPAALAGLVLLGAGLPRLLPAGALRFARGLPTTIVMRAVLAAAFFGVNAFIPLMLHDVRGFTVAQAGIALTTGALGWSLGSYLQSRRSYDRVTLVRAATVLVAAGVLLSILAVVPAITGWVSVPAWIVAGLGMGLGVASVNVLMMQQSAPEEQGRNSAALQVADTLGSALAVGFGGAITNGIGHGNLPLGIAVTFALMAAIALAGTGLSARMRTR</sequence>
<dbReference type="InterPro" id="IPR020846">
    <property type="entry name" value="MFS_dom"/>
</dbReference>
<evidence type="ECO:0000313" key="8">
    <source>
        <dbReference type="Proteomes" id="UP000265768"/>
    </source>
</evidence>
<feature type="transmembrane region" description="Helical" evidence="5">
    <location>
        <begin position="266"/>
        <end position="287"/>
    </location>
</feature>
<feature type="transmembrane region" description="Helical" evidence="5">
    <location>
        <begin position="20"/>
        <end position="37"/>
    </location>
</feature>
<feature type="transmembrane region" description="Helical" evidence="5">
    <location>
        <begin position="299"/>
        <end position="322"/>
    </location>
</feature>
<protein>
    <submittedName>
        <fullName evidence="7">MFS transporter</fullName>
    </submittedName>
</protein>
<dbReference type="SUPFAM" id="SSF103473">
    <property type="entry name" value="MFS general substrate transporter"/>
    <property type="match status" value="1"/>
</dbReference>
<dbReference type="PROSITE" id="PS50850">
    <property type="entry name" value="MFS"/>
    <property type="match status" value="1"/>
</dbReference>
<dbReference type="Gene3D" id="1.20.1250.20">
    <property type="entry name" value="MFS general substrate transporter like domains"/>
    <property type="match status" value="1"/>
</dbReference>